<feature type="domain" description="Amine oxidase" evidence="8">
    <location>
        <begin position="19"/>
        <end position="508"/>
    </location>
</feature>
<dbReference type="SUPFAM" id="SSF51905">
    <property type="entry name" value="FAD/NAD(P)-binding domain"/>
    <property type="match status" value="1"/>
</dbReference>
<evidence type="ECO:0000256" key="6">
    <source>
        <dbReference type="ARBA" id="ARBA00022827"/>
    </source>
</evidence>
<keyword evidence="7" id="KW-0560">Oxidoreductase</keyword>
<dbReference type="EnsemblMetazoa" id="XM_011411664.2">
    <property type="protein sequence ID" value="XP_011409966.1"/>
    <property type="gene ID" value="LOC105316622"/>
</dbReference>
<gene>
    <name evidence="9" type="primary">105316622</name>
</gene>
<dbReference type="Pfam" id="PF01593">
    <property type="entry name" value="Amino_oxidase"/>
    <property type="match status" value="1"/>
</dbReference>
<dbReference type="PANTHER" id="PTHR10742">
    <property type="entry name" value="FLAVIN MONOAMINE OXIDASE"/>
    <property type="match status" value="1"/>
</dbReference>
<evidence type="ECO:0000259" key="8">
    <source>
        <dbReference type="Pfam" id="PF01593"/>
    </source>
</evidence>
<evidence type="ECO:0000313" key="10">
    <source>
        <dbReference type="Proteomes" id="UP000007879"/>
    </source>
</evidence>
<dbReference type="Gene3D" id="3.50.50.60">
    <property type="entry name" value="FAD/NAD(P)-binding domain"/>
    <property type="match status" value="2"/>
</dbReference>
<evidence type="ECO:0000256" key="1">
    <source>
        <dbReference type="ARBA" id="ARBA00001974"/>
    </source>
</evidence>
<dbReference type="Proteomes" id="UP000007879">
    <property type="component" value="Unassembled WGS sequence"/>
</dbReference>
<evidence type="ECO:0000256" key="5">
    <source>
        <dbReference type="ARBA" id="ARBA00022630"/>
    </source>
</evidence>
<dbReference type="KEGG" id="aqu:105316622"/>
<sequence length="526" mass="58323">MCSLSSPLKKKVVIIGGGFAGIGAARTLSSSPAVDVLLLEASDKLGGRVHSLQLKGECCAVELGATVLHGEVGNSLYDLSQDLGVVLHKKNDSVQSESLFVTGGGGEVPVEVVRHYGNIITDLFAEMCECLDRRDWSYEIRPEWKKNMLCEQPPSSHFSYINERFQNIILSNGITNDHYTSVTKEPDKGIITSTCNDDDDPIWVTEGILDYWLKRERINNATNEPINLYDGYLDFSYPLGDLSIQIEGGYQKLVDSLSKEIPAKSIILNKRVTQIKWTPARHKQAPPTDHASVIVQCADGSLYSADHVIITVSLGVLKSHDVEFDPPLPPAKQSAISQLGMGLMVKVVFHFSAPFIHSKYRKIGFIWRENDRERLSNYPWVCHQHCLHRVGGSNVWVGWFVGDNAKTVQELPMSKLKEGAMKLLDHFISKYYITKPLITSVTTFPWGKDPLFQGSYSYCPFASSSEDRVILATPINGATPLQLLFAGEATSPSLYSTTNGAYDTGVREGLKILEQLNQNDENIKPT</sequence>
<dbReference type="EnsemblMetazoa" id="Aqu2.1.40694_001">
    <property type="protein sequence ID" value="Aqu2.1.40694_001"/>
    <property type="gene ID" value="Aqu2.1.40694"/>
</dbReference>
<dbReference type="InterPro" id="IPR036188">
    <property type="entry name" value="FAD/NAD-bd_sf"/>
</dbReference>
<evidence type="ECO:0000256" key="3">
    <source>
        <dbReference type="ARBA" id="ARBA00005995"/>
    </source>
</evidence>
<dbReference type="InterPro" id="IPR050281">
    <property type="entry name" value="Flavin_monoamine_oxidase"/>
</dbReference>
<keyword evidence="5" id="KW-0285">Flavoprotein</keyword>
<comment type="cofactor">
    <cofactor evidence="1">
        <name>FAD</name>
        <dbReference type="ChEBI" id="CHEBI:57692"/>
    </cofactor>
</comment>
<keyword evidence="4" id="KW-0963">Cytoplasm</keyword>
<dbReference type="STRING" id="400682.A0A1X7VLC1"/>
<dbReference type="AlphaFoldDB" id="A0A1X7VLC1"/>
<dbReference type="GO" id="GO:0005737">
    <property type="term" value="C:cytoplasm"/>
    <property type="evidence" value="ECO:0007669"/>
    <property type="project" value="UniProtKB-SubCell"/>
</dbReference>
<dbReference type="eggNOG" id="KOG0685">
    <property type="taxonomic scope" value="Eukaryota"/>
</dbReference>
<name>A0A1X7VLC1_AMPQE</name>
<dbReference type="GO" id="GO:0046592">
    <property type="term" value="F:polyamine oxidase activity"/>
    <property type="evidence" value="ECO:0007669"/>
    <property type="project" value="TreeGrafter"/>
</dbReference>
<dbReference type="InterPro" id="IPR002937">
    <property type="entry name" value="Amino_oxidase"/>
</dbReference>
<reference evidence="10" key="1">
    <citation type="journal article" date="2010" name="Nature">
        <title>The Amphimedon queenslandica genome and the evolution of animal complexity.</title>
        <authorList>
            <person name="Srivastava M."/>
            <person name="Simakov O."/>
            <person name="Chapman J."/>
            <person name="Fahey B."/>
            <person name="Gauthier M.E."/>
            <person name="Mitros T."/>
            <person name="Richards G.S."/>
            <person name="Conaco C."/>
            <person name="Dacre M."/>
            <person name="Hellsten U."/>
            <person name="Larroux C."/>
            <person name="Putnam N.H."/>
            <person name="Stanke M."/>
            <person name="Adamska M."/>
            <person name="Darling A."/>
            <person name="Degnan S.M."/>
            <person name="Oakley T.H."/>
            <person name="Plachetzki D.C."/>
            <person name="Zhai Y."/>
            <person name="Adamski M."/>
            <person name="Calcino A."/>
            <person name="Cummins S.F."/>
            <person name="Goodstein D.M."/>
            <person name="Harris C."/>
            <person name="Jackson D.J."/>
            <person name="Leys S.P."/>
            <person name="Shu S."/>
            <person name="Woodcroft B.J."/>
            <person name="Vervoort M."/>
            <person name="Kosik K.S."/>
            <person name="Manning G."/>
            <person name="Degnan B.M."/>
            <person name="Rokhsar D.S."/>
        </authorList>
    </citation>
    <scope>NUCLEOTIDE SEQUENCE [LARGE SCALE GENOMIC DNA]</scope>
</reference>
<dbReference type="SUPFAM" id="SSF54373">
    <property type="entry name" value="FAD-linked reductases, C-terminal domain"/>
    <property type="match status" value="1"/>
</dbReference>
<evidence type="ECO:0000313" key="9">
    <source>
        <dbReference type="EnsemblMetazoa" id="Aqu2.1.40694_001"/>
    </source>
</evidence>
<organism evidence="9">
    <name type="scientific">Amphimedon queenslandica</name>
    <name type="common">Sponge</name>
    <dbReference type="NCBI Taxonomy" id="400682"/>
    <lineage>
        <taxon>Eukaryota</taxon>
        <taxon>Metazoa</taxon>
        <taxon>Porifera</taxon>
        <taxon>Demospongiae</taxon>
        <taxon>Heteroscleromorpha</taxon>
        <taxon>Haplosclerida</taxon>
        <taxon>Niphatidae</taxon>
        <taxon>Amphimedon</taxon>
    </lineage>
</organism>
<evidence type="ECO:0000256" key="2">
    <source>
        <dbReference type="ARBA" id="ARBA00004496"/>
    </source>
</evidence>
<dbReference type="OMA" id="MKFADNY"/>
<comment type="similarity">
    <text evidence="3">Belongs to the flavin monoamine oxidase family.</text>
</comment>
<protein>
    <recommendedName>
        <fullName evidence="8">Amine oxidase domain-containing protein</fullName>
    </recommendedName>
</protein>
<evidence type="ECO:0000256" key="7">
    <source>
        <dbReference type="ARBA" id="ARBA00023002"/>
    </source>
</evidence>
<keyword evidence="10" id="KW-1185">Reference proteome</keyword>
<dbReference type="PANTHER" id="PTHR10742:SF405">
    <property type="entry name" value="PEROXISOMAL N(1)-ACETYL-SPERMINE_SPERMIDINE OXIDASE"/>
    <property type="match status" value="1"/>
</dbReference>
<reference evidence="9" key="2">
    <citation type="submission" date="2017-05" db="UniProtKB">
        <authorList>
            <consortium name="EnsemblMetazoa"/>
        </authorList>
    </citation>
    <scope>IDENTIFICATION</scope>
</reference>
<keyword evidence="6" id="KW-0274">FAD</keyword>
<accession>A0A1X7VLC1</accession>
<comment type="subcellular location">
    <subcellularLocation>
        <location evidence="2">Cytoplasm</location>
    </subcellularLocation>
</comment>
<dbReference type="OrthoDB" id="2019015at2759"/>
<dbReference type="InParanoid" id="A0A1X7VLC1"/>
<proteinExistence type="inferred from homology"/>
<evidence type="ECO:0000256" key="4">
    <source>
        <dbReference type="ARBA" id="ARBA00022490"/>
    </source>
</evidence>